<gene>
    <name evidence="2" type="ORF">SKP52_14375</name>
</gene>
<dbReference type="HOGENOM" id="CLU_2371320_0_0_5"/>
<keyword evidence="1" id="KW-0812">Transmembrane</keyword>
<dbReference type="EMBL" id="CP009122">
    <property type="protein sequence ID" value="AJA09759.1"/>
    <property type="molecule type" value="Genomic_DNA"/>
</dbReference>
<name>A0A0A7PIG7_9SPHN</name>
<keyword evidence="1" id="KW-0472">Membrane</keyword>
<dbReference type="AlphaFoldDB" id="A0A0A7PIG7"/>
<keyword evidence="1" id="KW-1133">Transmembrane helix</keyword>
<protein>
    <submittedName>
        <fullName evidence="2">Putative membrane protein</fullName>
    </submittedName>
</protein>
<organism evidence="2 3">
    <name type="scientific">Sphingopyxis fribergensis</name>
    <dbReference type="NCBI Taxonomy" id="1515612"/>
    <lineage>
        <taxon>Bacteria</taxon>
        <taxon>Pseudomonadati</taxon>
        <taxon>Pseudomonadota</taxon>
        <taxon>Alphaproteobacteria</taxon>
        <taxon>Sphingomonadales</taxon>
        <taxon>Sphingomonadaceae</taxon>
        <taxon>Sphingopyxis</taxon>
    </lineage>
</organism>
<reference evidence="2 3" key="1">
    <citation type="journal article" date="2015" name="Int. J. Syst. Evol. Microbiol.">
        <title>Description of Sphingopyxis fribergensis sp. nov. - a soil bacterium with the ability to degrade styrene and phenylacetic acid.</title>
        <authorList>
            <person name="Oelschlagel M."/>
            <person name="Ruckert C."/>
            <person name="Kalinowski J."/>
            <person name="Schmidt G."/>
            <person name="Schlomann M."/>
            <person name="Tischler D."/>
        </authorList>
    </citation>
    <scope>NUCLEOTIDE SEQUENCE [LARGE SCALE GENOMIC DNA]</scope>
    <source>
        <strain evidence="2 3">Kp5.2</strain>
    </source>
</reference>
<dbReference type="Proteomes" id="UP000030907">
    <property type="component" value="Chromosome"/>
</dbReference>
<accession>A0A0A7PIG7</accession>
<feature type="transmembrane region" description="Helical" evidence="1">
    <location>
        <begin position="55"/>
        <end position="74"/>
    </location>
</feature>
<proteinExistence type="predicted"/>
<evidence type="ECO:0000313" key="2">
    <source>
        <dbReference type="EMBL" id="AJA09759.1"/>
    </source>
</evidence>
<dbReference type="KEGG" id="sphk:SKP52_14375"/>
<evidence type="ECO:0000313" key="3">
    <source>
        <dbReference type="Proteomes" id="UP000030907"/>
    </source>
</evidence>
<evidence type="ECO:0000256" key="1">
    <source>
        <dbReference type="SAM" id="Phobius"/>
    </source>
</evidence>
<keyword evidence="3" id="KW-1185">Reference proteome</keyword>
<sequence>MLLLPALNRLFDLATVRAMALTTHMPDMVFIVIGIGVIIASVLTGYSQGTGKGRSWLHVVAFTSLMALVCYTIMDLEYPRLGIIRIEAFEAKLPS</sequence>
<feature type="transmembrane region" description="Helical" evidence="1">
    <location>
        <begin position="28"/>
        <end position="46"/>
    </location>
</feature>